<protein>
    <submittedName>
        <fullName evidence="7">Amino acid ABC transporter substrate-binding protein</fullName>
    </submittedName>
</protein>
<dbReference type="Proteomes" id="UP000501991">
    <property type="component" value="Chromosome"/>
</dbReference>
<comment type="subcellular location">
    <subcellularLocation>
        <location evidence="1">Cell envelope</location>
    </subcellularLocation>
</comment>
<gene>
    <name evidence="7" type="ORF">G3580_08525</name>
</gene>
<organism evidence="7 8">
    <name type="scientific">Nitrogeniibacter mangrovi</name>
    <dbReference type="NCBI Taxonomy" id="2016596"/>
    <lineage>
        <taxon>Bacteria</taxon>
        <taxon>Pseudomonadati</taxon>
        <taxon>Pseudomonadota</taxon>
        <taxon>Betaproteobacteria</taxon>
        <taxon>Rhodocyclales</taxon>
        <taxon>Zoogloeaceae</taxon>
        <taxon>Nitrogeniibacter</taxon>
    </lineage>
</organism>
<evidence type="ECO:0000256" key="3">
    <source>
        <dbReference type="ARBA" id="ARBA00022729"/>
    </source>
</evidence>
<proteinExistence type="inferred from homology"/>
<evidence type="ECO:0000256" key="5">
    <source>
        <dbReference type="SAM" id="SignalP"/>
    </source>
</evidence>
<evidence type="ECO:0000256" key="2">
    <source>
        <dbReference type="ARBA" id="ARBA00010333"/>
    </source>
</evidence>
<evidence type="ECO:0000259" key="6">
    <source>
        <dbReference type="SMART" id="SM00062"/>
    </source>
</evidence>
<dbReference type="InterPro" id="IPR018313">
    <property type="entry name" value="SBP_3_CS"/>
</dbReference>
<evidence type="ECO:0000256" key="4">
    <source>
        <dbReference type="RuleBase" id="RU003744"/>
    </source>
</evidence>
<evidence type="ECO:0000313" key="7">
    <source>
        <dbReference type="EMBL" id="QID17683.1"/>
    </source>
</evidence>
<reference evidence="7 8" key="1">
    <citation type="submission" date="2020-02" db="EMBL/GenBank/DDBJ databases">
        <title>Nitrogenibacter mangrovi gen. nov., sp. nov. isolated from mangrove sediment, a denitrifying betaproteobacterium.</title>
        <authorList>
            <person name="Liao H."/>
            <person name="Tian Y."/>
        </authorList>
    </citation>
    <scope>NUCLEOTIDE SEQUENCE [LARGE SCALE GENOMIC DNA]</scope>
    <source>
        <strain evidence="7 8">M9-3-2</strain>
    </source>
</reference>
<comment type="similarity">
    <text evidence="2 4">Belongs to the bacterial solute-binding protein 3 family.</text>
</comment>
<keyword evidence="3 5" id="KW-0732">Signal</keyword>
<feature type="domain" description="Solute-binding protein family 3/N-terminal" evidence="6">
    <location>
        <begin position="31"/>
        <end position="268"/>
    </location>
</feature>
<dbReference type="EMBL" id="CP048836">
    <property type="protein sequence ID" value="QID17683.1"/>
    <property type="molecule type" value="Genomic_DNA"/>
</dbReference>
<dbReference type="PANTHER" id="PTHR35936:SF38">
    <property type="entry name" value="GLUTAMINE-BINDING PERIPLASMIC PROTEIN"/>
    <property type="match status" value="1"/>
</dbReference>
<dbReference type="SUPFAM" id="SSF53850">
    <property type="entry name" value="Periplasmic binding protein-like II"/>
    <property type="match status" value="1"/>
</dbReference>
<dbReference type="Gene3D" id="3.40.190.10">
    <property type="entry name" value="Periplasmic binding protein-like II"/>
    <property type="match status" value="2"/>
</dbReference>
<feature type="chain" id="PRO_5025692304" evidence="5">
    <location>
        <begin position="21"/>
        <end position="271"/>
    </location>
</feature>
<name>A0A6C1B2S6_9RHOO</name>
<dbReference type="GO" id="GO:0030313">
    <property type="term" value="C:cell envelope"/>
    <property type="evidence" value="ECO:0007669"/>
    <property type="project" value="UniProtKB-SubCell"/>
</dbReference>
<evidence type="ECO:0000313" key="8">
    <source>
        <dbReference type="Proteomes" id="UP000501991"/>
    </source>
</evidence>
<dbReference type="KEGG" id="azq:G3580_08525"/>
<sequence>MKHLLIGLIAALSLTTAAQARSLDEVRSSGTLTVAIYNDFAPFSDDAKGIDVDIARALGEKLGVKVSFLPFDADESMDDDLRNMVWKGTVLGYGPADMMMHVPTEAAFANRNDKVAIFGTYFRDTLQIARNLERLPELRDMAVLDKEPVGVEADSLGSMILGSPYGGHRVADLHHYVKLEEAFADLKAGKLSAVMALGSQAEAAMGKESGFRVAMAPLPGRVPPGGWSFGLAVKSDYTQLADALKQAMATLESDGTLDRIFTAHGVKRLAP</sequence>
<dbReference type="RefSeq" id="WP_173764847.1">
    <property type="nucleotide sequence ID" value="NZ_CP048836.1"/>
</dbReference>
<keyword evidence="8" id="KW-1185">Reference proteome</keyword>
<evidence type="ECO:0000256" key="1">
    <source>
        <dbReference type="ARBA" id="ARBA00004196"/>
    </source>
</evidence>
<dbReference type="PROSITE" id="PS01039">
    <property type="entry name" value="SBP_BACTERIAL_3"/>
    <property type="match status" value="1"/>
</dbReference>
<dbReference type="SMART" id="SM00062">
    <property type="entry name" value="PBPb"/>
    <property type="match status" value="1"/>
</dbReference>
<dbReference type="PANTHER" id="PTHR35936">
    <property type="entry name" value="MEMBRANE-BOUND LYTIC MUREIN TRANSGLYCOSYLASE F"/>
    <property type="match status" value="1"/>
</dbReference>
<dbReference type="InterPro" id="IPR001638">
    <property type="entry name" value="Solute-binding_3/MltF_N"/>
</dbReference>
<dbReference type="AlphaFoldDB" id="A0A6C1B2S6"/>
<accession>A0A6C1B2S6</accession>
<feature type="signal peptide" evidence="5">
    <location>
        <begin position="1"/>
        <end position="20"/>
    </location>
</feature>